<dbReference type="Proteomes" id="UP001303373">
    <property type="component" value="Chromosome 7"/>
</dbReference>
<reference evidence="1 2" key="1">
    <citation type="submission" date="2023-11" db="EMBL/GenBank/DDBJ databases">
        <title>An acidophilic fungus is an integral part of prey digestion in a carnivorous sundew plant.</title>
        <authorList>
            <person name="Tsai I.J."/>
        </authorList>
    </citation>
    <scope>NUCLEOTIDE SEQUENCE [LARGE SCALE GENOMIC DNA]</scope>
    <source>
        <strain evidence="1">169a</strain>
    </source>
</reference>
<proteinExistence type="predicted"/>
<sequence length="190" mass="20549">MVYTKRSNTQTHKTCTNLENTENHIVVAAIHVEFYQAHAQSNRLQNHSRHLAIKTMCNGESGRLSQGGTIAVLRAPRTTIVRPSLERELSLRFRQDSSNVTHASFDGLNADSTGSQVIIHRDGDLITGAMTDDSILHSIAVPRSATSGETTSFALSEPLNLSAGADGVIGRRISFVSGRTVIGQGIIGWN</sequence>
<dbReference type="EMBL" id="CP138586">
    <property type="protein sequence ID" value="WPH02089.1"/>
    <property type="molecule type" value="Genomic_DNA"/>
</dbReference>
<evidence type="ECO:0000313" key="1">
    <source>
        <dbReference type="EMBL" id="WPH02089.1"/>
    </source>
</evidence>
<evidence type="ECO:0000313" key="2">
    <source>
        <dbReference type="Proteomes" id="UP001303373"/>
    </source>
</evidence>
<organism evidence="1 2">
    <name type="scientific">Acrodontium crateriforme</name>
    <dbReference type="NCBI Taxonomy" id="150365"/>
    <lineage>
        <taxon>Eukaryota</taxon>
        <taxon>Fungi</taxon>
        <taxon>Dikarya</taxon>
        <taxon>Ascomycota</taxon>
        <taxon>Pezizomycotina</taxon>
        <taxon>Dothideomycetes</taxon>
        <taxon>Dothideomycetidae</taxon>
        <taxon>Mycosphaerellales</taxon>
        <taxon>Teratosphaeriaceae</taxon>
        <taxon>Acrodontium</taxon>
    </lineage>
</organism>
<protein>
    <submittedName>
        <fullName evidence="1">Uncharacterized protein</fullName>
    </submittedName>
</protein>
<keyword evidence="2" id="KW-1185">Reference proteome</keyword>
<name>A0AAQ3M5I7_9PEZI</name>
<gene>
    <name evidence="1" type="ORF">R9X50_00494400</name>
</gene>
<accession>A0AAQ3M5I7</accession>
<dbReference type="AlphaFoldDB" id="A0AAQ3M5I7"/>